<name>A0AB40B2N4_DIOCR</name>
<reference evidence="4" key="1">
    <citation type="submission" date="2025-08" db="UniProtKB">
        <authorList>
            <consortium name="RefSeq"/>
        </authorList>
    </citation>
    <scope>IDENTIFICATION</scope>
</reference>
<dbReference type="Proteomes" id="UP001515500">
    <property type="component" value="Chromosome 3"/>
</dbReference>
<dbReference type="GeneID" id="120257666"/>
<evidence type="ECO:0000256" key="1">
    <source>
        <dbReference type="SAM" id="MobiDB-lite"/>
    </source>
</evidence>
<organism evidence="3 4">
    <name type="scientific">Dioscorea cayennensis subsp. rotundata</name>
    <name type="common">White Guinea yam</name>
    <name type="synonym">Dioscorea rotundata</name>
    <dbReference type="NCBI Taxonomy" id="55577"/>
    <lineage>
        <taxon>Eukaryota</taxon>
        <taxon>Viridiplantae</taxon>
        <taxon>Streptophyta</taxon>
        <taxon>Embryophyta</taxon>
        <taxon>Tracheophyta</taxon>
        <taxon>Spermatophyta</taxon>
        <taxon>Magnoliopsida</taxon>
        <taxon>Liliopsida</taxon>
        <taxon>Dioscoreales</taxon>
        <taxon>Dioscoreaceae</taxon>
        <taxon>Dioscorea</taxon>
    </lineage>
</organism>
<feature type="transmembrane region" description="Helical" evidence="2">
    <location>
        <begin position="12"/>
        <end position="30"/>
    </location>
</feature>
<dbReference type="AlphaFoldDB" id="A0AB40B2N4"/>
<evidence type="ECO:0000256" key="2">
    <source>
        <dbReference type="SAM" id="Phobius"/>
    </source>
</evidence>
<feature type="region of interest" description="Disordered" evidence="1">
    <location>
        <begin position="47"/>
        <end position="87"/>
    </location>
</feature>
<evidence type="ECO:0000313" key="4">
    <source>
        <dbReference type="RefSeq" id="XP_039121038.1"/>
    </source>
</evidence>
<sequence length="87" mass="9300">MGRSGERDQGGALKTTLVVVGGLALGWLTLETAFKPFLDRLRAAITRSDPAVDPDDDVSPTNVPEADPHQHGEVEVEEKDGETKSSD</sequence>
<dbReference type="PANTHER" id="PTHR33982">
    <property type="entry name" value="OUTER ENVELOPE MEMBRANE PROTEIN 7-RELATED"/>
    <property type="match status" value="1"/>
</dbReference>
<keyword evidence="2" id="KW-1133">Transmembrane helix</keyword>
<proteinExistence type="predicted"/>
<dbReference type="PANTHER" id="PTHR33982:SF5">
    <property type="entry name" value="OUTER ENVELOPE MEMBRANE PROTEIN 7"/>
    <property type="match status" value="1"/>
</dbReference>
<gene>
    <name evidence="4" type="primary">LOC120257666</name>
</gene>
<dbReference type="RefSeq" id="XP_039121038.1">
    <property type="nucleotide sequence ID" value="XM_039265104.1"/>
</dbReference>
<keyword evidence="2" id="KW-0812">Transmembrane</keyword>
<dbReference type="GO" id="GO:0009707">
    <property type="term" value="C:chloroplast outer membrane"/>
    <property type="evidence" value="ECO:0007669"/>
    <property type="project" value="TreeGrafter"/>
</dbReference>
<evidence type="ECO:0000313" key="3">
    <source>
        <dbReference type="Proteomes" id="UP001515500"/>
    </source>
</evidence>
<keyword evidence="2" id="KW-0472">Membrane</keyword>
<dbReference type="InterPro" id="IPR038944">
    <property type="entry name" value="OEP7-like"/>
</dbReference>
<keyword evidence="3" id="KW-1185">Reference proteome</keyword>
<protein>
    <submittedName>
        <fullName evidence="4">Uncharacterized protein LOC120257666</fullName>
    </submittedName>
</protein>
<accession>A0AB40B2N4</accession>